<proteinExistence type="predicted"/>
<gene>
    <name evidence="2" type="ORF">Hypma_015090</name>
</gene>
<feature type="region of interest" description="Disordered" evidence="1">
    <location>
        <begin position="1"/>
        <end position="37"/>
    </location>
</feature>
<dbReference type="Proteomes" id="UP000076154">
    <property type="component" value="Unassembled WGS sequence"/>
</dbReference>
<dbReference type="OrthoDB" id="3365514at2759"/>
<feature type="compositionally biased region" description="Polar residues" evidence="1">
    <location>
        <begin position="132"/>
        <end position="148"/>
    </location>
</feature>
<reference evidence="2" key="1">
    <citation type="submission" date="2018-04" db="EMBL/GenBank/DDBJ databases">
        <title>Whole genome sequencing of Hypsizygus marmoreus.</title>
        <authorList>
            <person name="Choi I.-G."/>
            <person name="Min B."/>
            <person name="Kim J.-G."/>
            <person name="Kim S."/>
            <person name="Oh Y.-L."/>
            <person name="Kong W.-S."/>
            <person name="Park H."/>
            <person name="Jeong J."/>
            <person name="Song E.-S."/>
        </authorList>
    </citation>
    <scope>NUCLEOTIDE SEQUENCE [LARGE SCALE GENOMIC DNA]</scope>
    <source>
        <strain evidence="2">51987-8</strain>
    </source>
</reference>
<protein>
    <submittedName>
        <fullName evidence="2">Uncharacterized protein</fullName>
    </submittedName>
</protein>
<dbReference type="InParanoid" id="A0A369K1I2"/>
<evidence type="ECO:0000313" key="2">
    <source>
        <dbReference type="EMBL" id="RDB28481.1"/>
    </source>
</evidence>
<dbReference type="AlphaFoldDB" id="A0A369K1I2"/>
<sequence length="481" mass="50690">MPPKPRPRKGSIATKDGPAPSKSTLMPPPPDPPQPRLILEPEITALSVCLKNAAVKTGQIYEFYADTRRLGIEKHAPKPPRSLIEGLGRELEKYDQLVDSMESHLLQAIAALQRDLRREEQRIKVAEEASVATRTRSKSASLSPTSTRIPLPSSDITMGDESQPVSNALVPTPTNSPPALPAAGPGRRPSAISISSLHRPAFPLKLDLSSSALRLTAEEASMFSSGLASPVTLAPKSARAIGPNEFPPDFMAALVSSSSGLDRSVDIDLTLPEADATSNSDVKMSLDVNAGSTADKPIELDLDSMDIDMSMTDLFGDNVDMGTNDANSAIDSLFSPVVVEPGGVSSSVDAKPGKAETPFLDTMSQSNNEHDIFASLNVGVDSNQALKDESAVHSVPSPTSLLASLDSASQLQVIDPLSSNNVHPPDPSFILGSLDLSNLSPSFFGNTGDSEMSFDMDQFLGMGQVGEGKEGGETKGAAEPT</sequence>
<accession>A0A369K1I2</accession>
<dbReference type="EMBL" id="LUEZ02000010">
    <property type="protein sequence ID" value="RDB28481.1"/>
    <property type="molecule type" value="Genomic_DNA"/>
</dbReference>
<feature type="compositionally biased region" description="Pro residues" evidence="1">
    <location>
        <begin position="26"/>
        <end position="35"/>
    </location>
</feature>
<name>A0A369K1I2_HYPMA</name>
<evidence type="ECO:0000313" key="3">
    <source>
        <dbReference type="Proteomes" id="UP000076154"/>
    </source>
</evidence>
<comment type="caution">
    <text evidence="2">The sequence shown here is derived from an EMBL/GenBank/DDBJ whole genome shotgun (WGS) entry which is preliminary data.</text>
</comment>
<organism evidence="2 3">
    <name type="scientific">Hypsizygus marmoreus</name>
    <name type="common">White beech mushroom</name>
    <name type="synonym">Agaricus marmoreus</name>
    <dbReference type="NCBI Taxonomy" id="39966"/>
    <lineage>
        <taxon>Eukaryota</taxon>
        <taxon>Fungi</taxon>
        <taxon>Dikarya</taxon>
        <taxon>Basidiomycota</taxon>
        <taxon>Agaricomycotina</taxon>
        <taxon>Agaricomycetes</taxon>
        <taxon>Agaricomycetidae</taxon>
        <taxon>Agaricales</taxon>
        <taxon>Tricholomatineae</taxon>
        <taxon>Lyophyllaceae</taxon>
        <taxon>Hypsizygus</taxon>
    </lineage>
</organism>
<keyword evidence="3" id="KW-1185">Reference proteome</keyword>
<evidence type="ECO:0000256" key="1">
    <source>
        <dbReference type="SAM" id="MobiDB-lite"/>
    </source>
</evidence>
<feature type="region of interest" description="Disordered" evidence="1">
    <location>
        <begin position="128"/>
        <end position="187"/>
    </location>
</feature>